<sequence length="199" mass="21723">MNANTTLEIAATAARLIVEEGLEWGPAKTRAVKLLGLPARTALPNNEQIEAQVREYIALFCADTQPAELLALRELAARWMARLAEFRPHLCGAVWRGTATRLSSVHLQLYCDDTKSTEITLINQGLDYDVGQVRGPRGQNVDCLVLHVPCPALGESIPLALTILDKDDLRGALKPDAQGLTERGDLHALQRLLQESAPS</sequence>
<evidence type="ECO:0000313" key="1">
    <source>
        <dbReference type="EMBL" id="MFG6448579.1"/>
    </source>
</evidence>
<accession>A0ABW7FW79</accession>
<reference evidence="1 2" key="1">
    <citation type="submission" date="2024-08" db="EMBL/GenBank/DDBJ databases">
        <authorList>
            <person name="Lu H."/>
        </authorList>
    </citation>
    <scope>NUCLEOTIDE SEQUENCE [LARGE SCALE GENOMIC DNA]</scope>
    <source>
        <strain evidence="1 2">BYS180W</strain>
    </source>
</reference>
<dbReference type="EMBL" id="JBIGHZ010000003">
    <property type="protein sequence ID" value="MFG6448579.1"/>
    <property type="molecule type" value="Genomic_DNA"/>
</dbReference>
<dbReference type="RefSeq" id="WP_394460935.1">
    <property type="nucleotide sequence ID" value="NZ_JBIGHZ010000003.1"/>
</dbReference>
<keyword evidence="2" id="KW-1185">Reference proteome</keyword>
<gene>
    <name evidence="1" type="ORF">ACG0Z6_10050</name>
</gene>
<organism evidence="1 2">
    <name type="scientific">Roseateles rivi</name>
    <dbReference type="NCBI Taxonomy" id="3299028"/>
    <lineage>
        <taxon>Bacteria</taxon>
        <taxon>Pseudomonadati</taxon>
        <taxon>Pseudomonadota</taxon>
        <taxon>Betaproteobacteria</taxon>
        <taxon>Burkholderiales</taxon>
        <taxon>Sphaerotilaceae</taxon>
        <taxon>Roseateles</taxon>
    </lineage>
</organism>
<evidence type="ECO:0008006" key="3">
    <source>
        <dbReference type="Google" id="ProtNLM"/>
    </source>
</evidence>
<comment type="caution">
    <text evidence="1">The sequence shown here is derived from an EMBL/GenBank/DDBJ whole genome shotgun (WGS) entry which is preliminary data.</text>
</comment>
<protein>
    <recommendedName>
        <fullName evidence="3">Nucleotidyltransferase</fullName>
    </recommendedName>
</protein>
<evidence type="ECO:0000313" key="2">
    <source>
        <dbReference type="Proteomes" id="UP001606099"/>
    </source>
</evidence>
<name>A0ABW7FW79_9BURK</name>
<proteinExistence type="predicted"/>
<dbReference type="Proteomes" id="UP001606099">
    <property type="component" value="Unassembled WGS sequence"/>
</dbReference>